<evidence type="ECO:0000313" key="1">
    <source>
        <dbReference type="EMBL" id="CAF1621160.1"/>
    </source>
</evidence>
<evidence type="ECO:0000313" key="2">
    <source>
        <dbReference type="Proteomes" id="UP000663828"/>
    </source>
</evidence>
<reference evidence="1" key="1">
    <citation type="submission" date="2021-02" db="EMBL/GenBank/DDBJ databases">
        <authorList>
            <person name="Nowell W R."/>
        </authorList>
    </citation>
    <scope>NUCLEOTIDE SEQUENCE</scope>
</reference>
<accession>A0A816CJL1</accession>
<organism evidence="1 2">
    <name type="scientific">Adineta ricciae</name>
    <name type="common">Rotifer</name>
    <dbReference type="NCBI Taxonomy" id="249248"/>
    <lineage>
        <taxon>Eukaryota</taxon>
        <taxon>Metazoa</taxon>
        <taxon>Spiralia</taxon>
        <taxon>Gnathifera</taxon>
        <taxon>Rotifera</taxon>
        <taxon>Eurotatoria</taxon>
        <taxon>Bdelloidea</taxon>
        <taxon>Adinetida</taxon>
        <taxon>Adinetidae</taxon>
        <taxon>Adineta</taxon>
    </lineage>
</organism>
<keyword evidence="2" id="KW-1185">Reference proteome</keyword>
<proteinExistence type="predicted"/>
<comment type="caution">
    <text evidence="1">The sequence shown here is derived from an EMBL/GenBank/DDBJ whole genome shotgun (WGS) entry which is preliminary data.</text>
</comment>
<gene>
    <name evidence="1" type="ORF">XAT740_LOCUS50266</name>
</gene>
<dbReference type="AlphaFoldDB" id="A0A816CJL1"/>
<name>A0A816CJL1_ADIRI</name>
<protein>
    <submittedName>
        <fullName evidence="1">Uncharacterized protein</fullName>
    </submittedName>
</protein>
<dbReference type="EMBL" id="CAJNOR010007658">
    <property type="protein sequence ID" value="CAF1621160.1"/>
    <property type="molecule type" value="Genomic_DNA"/>
</dbReference>
<dbReference type="Proteomes" id="UP000663828">
    <property type="component" value="Unassembled WGS sequence"/>
</dbReference>
<sequence>MQVHLKCENDRNADIYYTMDGSIPTRPDNHIRLYDRDDGIRFRRAGFLVLRSYSTEDRKISSFVDNCRPTYVMGDEDVESVWGNCSIKISAVFKDPDKIIGRVGVSPIHSLTFIDYFELYINNTLKETIRPSNDGHYSVDNIATTENYEIKIIAHPKASTERAPITATLQINGSKSSRSSPQTPPKFTQPMIHINRAFELYKALQVAMERRSKMHPHKSYPGTYHYYRKESLSLETLISSVESDAK</sequence>